<protein>
    <recommendedName>
        <fullName evidence="2">Adenine methyltransferase</fullName>
    </recommendedName>
</protein>
<dbReference type="AlphaFoldDB" id="A0A0F9D4E8"/>
<organism evidence="1">
    <name type="scientific">marine sediment metagenome</name>
    <dbReference type="NCBI Taxonomy" id="412755"/>
    <lineage>
        <taxon>unclassified sequences</taxon>
        <taxon>metagenomes</taxon>
        <taxon>ecological metagenomes</taxon>
    </lineage>
</organism>
<evidence type="ECO:0000313" key="1">
    <source>
        <dbReference type="EMBL" id="KKL56444.1"/>
    </source>
</evidence>
<accession>A0A0F9D4E8</accession>
<dbReference type="EMBL" id="LAZR01030492">
    <property type="protein sequence ID" value="KKL56444.1"/>
    <property type="molecule type" value="Genomic_DNA"/>
</dbReference>
<proteinExistence type="predicted"/>
<gene>
    <name evidence="1" type="ORF">LCGC14_2245320</name>
</gene>
<feature type="non-terminal residue" evidence="1">
    <location>
        <position position="1"/>
    </location>
</feature>
<comment type="caution">
    <text evidence="1">The sequence shown here is derived from an EMBL/GenBank/DDBJ whole genome shotgun (WGS) entry which is preliminary data.</text>
</comment>
<sequence length="105" mass="11658">VWMNPPYGRETGRWLSRLASHGNGIALIFARTDTRMFHSHIWNVADAIFFFKGRLKFYTVEGVESGTAGAASCLIAYGDYNSTTLKEGDIAGKYVPLTVNKEARP</sequence>
<evidence type="ECO:0008006" key="2">
    <source>
        <dbReference type="Google" id="ProtNLM"/>
    </source>
</evidence>
<reference evidence="1" key="1">
    <citation type="journal article" date="2015" name="Nature">
        <title>Complex archaea that bridge the gap between prokaryotes and eukaryotes.</title>
        <authorList>
            <person name="Spang A."/>
            <person name="Saw J.H."/>
            <person name="Jorgensen S.L."/>
            <person name="Zaremba-Niedzwiedzka K."/>
            <person name="Martijn J."/>
            <person name="Lind A.E."/>
            <person name="van Eijk R."/>
            <person name="Schleper C."/>
            <person name="Guy L."/>
            <person name="Ettema T.J."/>
        </authorList>
    </citation>
    <scope>NUCLEOTIDE SEQUENCE</scope>
</reference>
<name>A0A0F9D4E8_9ZZZZ</name>